<feature type="chain" id="PRO_5023077602" evidence="1">
    <location>
        <begin position="25"/>
        <end position="65"/>
    </location>
</feature>
<dbReference type="Proteomes" id="UP000325313">
    <property type="component" value="Unassembled WGS sequence"/>
</dbReference>
<reference evidence="2 3" key="1">
    <citation type="submission" date="2019-05" db="EMBL/GenBank/DDBJ databases">
        <title>Emergence of the Ug99 lineage of the wheat stem rust pathogen through somatic hybridization.</title>
        <authorList>
            <person name="Li F."/>
            <person name="Upadhyaya N.M."/>
            <person name="Sperschneider J."/>
            <person name="Matny O."/>
            <person name="Nguyen-Phuc H."/>
            <person name="Mago R."/>
            <person name="Raley C."/>
            <person name="Miller M.E."/>
            <person name="Silverstein K.A.T."/>
            <person name="Henningsen E."/>
            <person name="Hirsch C.D."/>
            <person name="Visser B."/>
            <person name="Pretorius Z.A."/>
            <person name="Steffenson B.J."/>
            <person name="Schwessinger B."/>
            <person name="Dodds P.N."/>
            <person name="Figueroa M."/>
        </authorList>
    </citation>
    <scope>NUCLEOTIDE SEQUENCE [LARGE SCALE GENOMIC DNA]</scope>
    <source>
        <strain evidence="2 3">Ug99</strain>
    </source>
</reference>
<dbReference type="EMBL" id="VDEP01000517">
    <property type="protein sequence ID" value="KAA1064034.1"/>
    <property type="molecule type" value="Genomic_DNA"/>
</dbReference>
<accession>A0A5B0LKN8</accession>
<proteinExistence type="predicted"/>
<evidence type="ECO:0000256" key="1">
    <source>
        <dbReference type="SAM" id="SignalP"/>
    </source>
</evidence>
<organism evidence="2 3">
    <name type="scientific">Puccinia graminis f. sp. tritici</name>
    <dbReference type="NCBI Taxonomy" id="56615"/>
    <lineage>
        <taxon>Eukaryota</taxon>
        <taxon>Fungi</taxon>
        <taxon>Dikarya</taxon>
        <taxon>Basidiomycota</taxon>
        <taxon>Pucciniomycotina</taxon>
        <taxon>Pucciniomycetes</taxon>
        <taxon>Pucciniales</taxon>
        <taxon>Pucciniaceae</taxon>
        <taxon>Puccinia</taxon>
    </lineage>
</organism>
<evidence type="ECO:0000313" key="3">
    <source>
        <dbReference type="Proteomes" id="UP000325313"/>
    </source>
</evidence>
<name>A0A5B0LKN8_PUCGR</name>
<protein>
    <submittedName>
        <fullName evidence="2">Uncharacterized protein</fullName>
    </submittedName>
</protein>
<dbReference type="AlphaFoldDB" id="A0A5B0LKN8"/>
<sequence length="65" mass="7642">MELRHMKVFLIFLAMQLMFKMVRTQSVLFNERCYYDPNRRGATNGQCAWGNGRNKVFKGTTNPSH</sequence>
<keyword evidence="1" id="KW-0732">Signal</keyword>
<gene>
    <name evidence="2" type="ORF">PGTUg99_012269</name>
</gene>
<evidence type="ECO:0000313" key="2">
    <source>
        <dbReference type="EMBL" id="KAA1064034.1"/>
    </source>
</evidence>
<feature type="signal peptide" evidence="1">
    <location>
        <begin position="1"/>
        <end position="24"/>
    </location>
</feature>
<comment type="caution">
    <text evidence="2">The sequence shown here is derived from an EMBL/GenBank/DDBJ whole genome shotgun (WGS) entry which is preliminary data.</text>
</comment>